<proteinExistence type="predicted"/>
<name>A0ABU4ZUA9_9HYPH</name>
<dbReference type="RefSeq" id="WP_320235465.1">
    <property type="nucleotide sequence ID" value="NZ_JAVIJF010000018.1"/>
</dbReference>
<organism evidence="1 2">
    <name type="scientific">Mesorhizobium montanum</name>
    <dbReference type="NCBI Taxonomy" id="3072323"/>
    <lineage>
        <taxon>Bacteria</taxon>
        <taxon>Pseudomonadati</taxon>
        <taxon>Pseudomonadota</taxon>
        <taxon>Alphaproteobacteria</taxon>
        <taxon>Hyphomicrobiales</taxon>
        <taxon>Phyllobacteriaceae</taxon>
        <taxon>Mesorhizobium</taxon>
    </lineage>
</organism>
<dbReference type="Proteomes" id="UP001276840">
    <property type="component" value="Unassembled WGS sequence"/>
</dbReference>
<sequence>MPTVIGHHNITKGAKHWLTSPKRKEIFGALGITNIRTFVDPQNPERVAVMMDVPDMDKLAALMQSKAAADAMEFDGVVPDSLVILVEEKG</sequence>
<protein>
    <recommendedName>
        <fullName evidence="3">GYD domain-containing protein</fullName>
    </recommendedName>
</protein>
<keyword evidence="2" id="KW-1185">Reference proteome</keyword>
<comment type="caution">
    <text evidence="1">The sequence shown here is derived from an EMBL/GenBank/DDBJ whole genome shotgun (WGS) entry which is preliminary data.</text>
</comment>
<evidence type="ECO:0000313" key="1">
    <source>
        <dbReference type="EMBL" id="MDX8527531.1"/>
    </source>
</evidence>
<accession>A0ABU4ZUA9</accession>
<evidence type="ECO:0008006" key="3">
    <source>
        <dbReference type="Google" id="ProtNLM"/>
    </source>
</evidence>
<dbReference type="EMBL" id="JAVIJF010000018">
    <property type="protein sequence ID" value="MDX8527531.1"/>
    <property type="molecule type" value="Genomic_DNA"/>
</dbReference>
<gene>
    <name evidence="1" type="ORF">RFM68_23815</name>
</gene>
<evidence type="ECO:0000313" key="2">
    <source>
        <dbReference type="Proteomes" id="UP001276840"/>
    </source>
</evidence>
<reference evidence="1 2" key="1">
    <citation type="submission" date="2023-08" db="EMBL/GenBank/DDBJ databases">
        <title>Implementing the SeqCode for naming new Mesorhizobium species isolated from Vachellia karroo root nodules.</title>
        <authorList>
            <person name="Van Lill M."/>
        </authorList>
    </citation>
    <scope>NUCLEOTIDE SEQUENCE [LARGE SCALE GENOMIC DNA]</scope>
    <source>
        <strain evidence="1 2">MSK 1335</strain>
    </source>
</reference>